<dbReference type="GO" id="GO:0031676">
    <property type="term" value="C:plasma membrane-derived thylakoid membrane"/>
    <property type="evidence" value="ECO:0007669"/>
    <property type="project" value="UniProtKB-SubCell"/>
</dbReference>
<dbReference type="GO" id="GO:0045259">
    <property type="term" value="C:proton-transporting ATP synthase complex"/>
    <property type="evidence" value="ECO:0007669"/>
    <property type="project" value="UniProtKB-KW"/>
</dbReference>
<comment type="function">
    <text evidence="8">This protein is part of the stalk that links CF(0) to CF(1). It either transmits conformational changes from CF(0) to CF(1) or is implicated in proton conduction.</text>
</comment>
<organism evidence="9 10">
    <name type="scientific">Chamaesiphon polymorphus CCALA 037</name>
    <dbReference type="NCBI Taxonomy" id="2107692"/>
    <lineage>
        <taxon>Bacteria</taxon>
        <taxon>Bacillati</taxon>
        <taxon>Cyanobacteriota</taxon>
        <taxon>Cyanophyceae</taxon>
        <taxon>Gomontiellales</taxon>
        <taxon>Chamaesiphonaceae</taxon>
        <taxon>Chamaesiphon</taxon>
    </lineage>
</organism>
<dbReference type="GO" id="GO:0046933">
    <property type="term" value="F:proton-transporting ATP synthase activity, rotational mechanism"/>
    <property type="evidence" value="ECO:0007669"/>
    <property type="project" value="UniProtKB-UniRule"/>
</dbReference>
<dbReference type="Gene3D" id="1.10.520.20">
    <property type="entry name" value="N-terminal domain of the delta subunit of the F1F0-ATP synthase"/>
    <property type="match status" value="1"/>
</dbReference>
<accession>A0A2T1GGG2</accession>
<dbReference type="RefSeq" id="WP_106304029.1">
    <property type="nucleotide sequence ID" value="NZ_PVWO01000110.1"/>
</dbReference>
<comment type="function">
    <text evidence="8">F(1)F(0) ATP synthase produces ATP from ADP in the presence of a proton or sodium gradient. F-type ATPases consist of two structural domains, F(1) containing the extramembraneous catalytic core and F(0) containing the membrane proton channel, linked together by a central stalk and a peripheral stalk. During catalysis, ATP synthesis in the catalytic domain of F(1) is coupled via a rotary mechanism of the central stalk subunits to proton translocation.</text>
</comment>
<dbReference type="InterPro" id="IPR000711">
    <property type="entry name" value="ATPase_OSCP/dsu"/>
</dbReference>
<dbReference type="InterPro" id="IPR020781">
    <property type="entry name" value="ATPase_OSCP/d_CS"/>
</dbReference>
<evidence type="ECO:0000313" key="9">
    <source>
        <dbReference type="EMBL" id="PSB56731.1"/>
    </source>
</evidence>
<dbReference type="PANTHER" id="PTHR11910">
    <property type="entry name" value="ATP SYNTHASE DELTA CHAIN"/>
    <property type="match status" value="1"/>
</dbReference>
<comment type="caution">
    <text evidence="9">The sequence shown here is derived from an EMBL/GenBank/DDBJ whole genome shotgun (WGS) entry which is preliminary data.</text>
</comment>
<keyword evidence="7 8" id="KW-0066">ATP synthesis</keyword>
<dbReference type="PROSITE" id="PS00389">
    <property type="entry name" value="ATPASE_DELTA"/>
    <property type="match status" value="1"/>
</dbReference>
<dbReference type="PRINTS" id="PR00125">
    <property type="entry name" value="ATPASEDELTA"/>
</dbReference>
<name>A0A2T1GGG2_9CYAN</name>
<keyword evidence="10" id="KW-1185">Reference proteome</keyword>
<keyword evidence="4 8" id="KW-0406">Ion transport</keyword>
<reference evidence="9 10" key="1">
    <citation type="submission" date="2018-03" db="EMBL/GenBank/DDBJ databases">
        <title>The ancient ancestry and fast evolution of plastids.</title>
        <authorList>
            <person name="Moore K.R."/>
            <person name="Magnabosco C."/>
            <person name="Momper L."/>
            <person name="Gold D.A."/>
            <person name="Bosak T."/>
            <person name="Fournier G.P."/>
        </authorList>
    </citation>
    <scope>NUCLEOTIDE SEQUENCE [LARGE SCALE GENOMIC DNA]</scope>
    <source>
        <strain evidence="9 10">CCALA 037</strain>
    </source>
</reference>
<sequence>MKDSAIGSVVLTPYADALMSLAQSQNLVDEFASNCADLLGLLDESPELTQILANPIVKIADKKAILTNIVGDKVHPFMSNFLSILVDRRRIGYLAGICKRYQAMIRDLKGIVLAEVTSAIALTDAQTQSIRDRVQGMTGSSSVEIATKVDPEIIGGVIIKVGSQVIDSSLRAEIRRLGLSIA</sequence>
<keyword evidence="2 8" id="KW-0813">Transport</keyword>
<dbReference type="HAMAP" id="MF_01416">
    <property type="entry name" value="ATP_synth_delta_bact"/>
    <property type="match status" value="1"/>
</dbReference>
<evidence type="ECO:0000256" key="5">
    <source>
        <dbReference type="ARBA" id="ARBA00023136"/>
    </source>
</evidence>
<comment type="subcellular location">
    <subcellularLocation>
        <location evidence="8">Cellular thylakoid membrane</location>
        <topology evidence="8">Peripheral membrane protein</topology>
    </subcellularLocation>
    <subcellularLocation>
        <location evidence="1">Membrane</location>
    </subcellularLocation>
</comment>
<protein>
    <recommendedName>
        <fullName evidence="8">ATP synthase subunit delta</fullName>
    </recommendedName>
    <alternativeName>
        <fullName evidence="8">ATP synthase F(1) sector subunit delta</fullName>
    </alternativeName>
    <alternativeName>
        <fullName evidence="8">F-type ATPase subunit delta</fullName>
        <shortName evidence="8">F-ATPase subunit delta</shortName>
    </alternativeName>
</protein>
<proteinExistence type="inferred from homology"/>
<dbReference type="EMBL" id="PVWO01000110">
    <property type="protein sequence ID" value="PSB56731.1"/>
    <property type="molecule type" value="Genomic_DNA"/>
</dbReference>
<evidence type="ECO:0000256" key="1">
    <source>
        <dbReference type="ARBA" id="ARBA00004370"/>
    </source>
</evidence>
<keyword evidence="3 8" id="KW-0375">Hydrogen ion transport</keyword>
<dbReference type="OrthoDB" id="9802471at2"/>
<evidence type="ECO:0000256" key="3">
    <source>
        <dbReference type="ARBA" id="ARBA00022781"/>
    </source>
</evidence>
<dbReference type="SUPFAM" id="SSF47928">
    <property type="entry name" value="N-terminal domain of the delta subunit of the F1F0-ATP synthase"/>
    <property type="match status" value="1"/>
</dbReference>
<keyword evidence="6 8" id="KW-0139">CF(1)</keyword>
<dbReference type="AlphaFoldDB" id="A0A2T1GGG2"/>
<evidence type="ECO:0000256" key="2">
    <source>
        <dbReference type="ARBA" id="ARBA00022448"/>
    </source>
</evidence>
<evidence type="ECO:0000256" key="4">
    <source>
        <dbReference type="ARBA" id="ARBA00023065"/>
    </source>
</evidence>
<gene>
    <name evidence="8" type="primary">atpH</name>
    <name evidence="8" type="synonym">atpD</name>
    <name evidence="9" type="ORF">C7B77_10855</name>
</gene>
<dbReference type="NCBIfam" id="TIGR01145">
    <property type="entry name" value="ATP_synt_delta"/>
    <property type="match status" value="1"/>
</dbReference>
<keyword evidence="5 8" id="KW-0472">Membrane</keyword>
<dbReference type="Proteomes" id="UP000238937">
    <property type="component" value="Unassembled WGS sequence"/>
</dbReference>
<comment type="similarity">
    <text evidence="8">Belongs to the ATPase delta chain family.</text>
</comment>
<evidence type="ECO:0000313" key="10">
    <source>
        <dbReference type="Proteomes" id="UP000238937"/>
    </source>
</evidence>
<keyword evidence="8" id="KW-0793">Thylakoid</keyword>
<evidence type="ECO:0000256" key="7">
    <source>
        <dbReference type="ARBA" id="ARBA00023310"/>
    </source>
</evidence>
<evidence type="ECO:0000256" key="6">
    <source>
        <dbReference type="ARBA" id="ARBA00023196"/>
    </source>
</evidence>
<dbReference type="Pfam" id="PF00213">
    <property type="entry name" value="OSCP"/>
    <property type="match status" value="1"/>
</dbReference>
<dbReference type="InterPro" id="IPR026015">
    <property type="entry name" value="ATP_synth_OSCP/delta_N_sf"/>
</dbReference>
<evidence type="ECO:0000256" key="8">
    <source>
        <dbReference type="HAMAP-Rule" id="MF_01416"/>
    </source>
</evidence>